<dbReference type="OrthoDB" id="9761531at2"/>
<dbReference type="PANTHER" id="PTHR23131:SF4">
    <property type="entry name" value="METALLO-BETA-LACTAMASE SUPERFAMILY POTEIN"/>
    <property type="match status" value="1"/>
</dbReference>
<dbReference type="Pfam" id="PF00753">
    <property type="entry name" value="Lactamase_B"/>
    <property type="match status" value="1"/>
</dbReference>
<feature type="domain" description="Metallo-beta-lactamase" evidence="1">
    <location>
        <begin position="22"/>
        <end position="231"/>
    </location>
</feature>
<dbReference type="PANTHER" id="PTHR23131">
    <property type="entry name" value="ENDORIBONUCLEASE LACTB2"/>
    <property type="match status" value="1"/>
</dbReference>
<dbReference type="InterPro" id="IPR050662">
    <property type="entry name" value="Sec-metab_biosynth-thioest"/>
</dbReference>
<gene>
    <name evidence="2" type="ORF">TcarDRAFT_1218</name>
</gene>
<organism evidence="2 3">
    <name type="scientific">Thermosinus carboxydivorans Nor1</name>
    <dbReference type="NCBI Taxonomy" id="401526"/>
    <lineage>
        <taxon>Bacteria</taxon>
        <taxon>Bacillati</taxon>
        <taxon>Bacillota</taxon>
        <taxon>Negativicutes</taxon>
        <taxon>Selenomonadales</taxon>
        <taxon>Sporomusaceae</taxon>
        <taxon>Thermosinus</taxon>
    </lineage>
</organism>
<comment type="caution">
    <text evidence="2">The sequence shown here is derived from an EMBL/GenBank/DDBJ whole genome shotgun (WGS) entry which is preliminary data.</text>
</comment>
<dbReference type="eggNOG" id="COG0491">
    <property type="taxonomic scope" value="Bacteria"/>
</dbReference>
<dbReference type="Gene3D" id="1.10.10.10">
    <property type="entry name" value="Winged helix-like DNA-binding domain superfamily/Winged helix DNA-binding domain"/>
    <property type="match status" value="1"/>
</dbReference>
<dbReference type="Gene3D" id="3.60.15.10">
    <property type="entry name" value="Ribonuclease Z/Hydroxyacylglutathione hydrolase-like"/>
    <property type="match status" value="1"/>
</dbReference>
<dbReference type="AlphaFoldDB" id="A1HQX4"/>
<dbReference type="InterPro" id="IPR001279">
    <property type="entry name" value="Metallo-B-lactamas"/>
</dbReference>
<evidence type="ECO:0000313" key="2">
    <source>
        <dbReference type="EMBL" id="EAX47483.1"/>
    </source>
</evidence>
<reference evidence="2 3" key="2">
    <citation type="submission" date="2007-01" db="EMBL/GenBank/DDBJ databases">
        <title>Sequencing of the draft genome and assembly of Thermosinus carboxydivorans Nor1.</title>
        <authorList>
            <consortium name="US DOE Joint Genome Institute (JGI-PGF)"/>
            <person name="Copeland A."/>
            <person name="Lucas S."/>
            <person name="Lapidus A."/>
            <person name="Barry K."/>
            <person name="Glavina del Rio T."/>
            <person name="Dalin E."/>
            <person name="Tice H."/>
            <person name="Bruce D."/>
            <person name="Pitluck S."/>
            <person name="Richardson P."/>
        </authorList>
    </citation>
    <scope>NUCLEOTIDE SEQUENCE [LARGE SCALE GENOMIC DNA]</scope>
    <source>
        <strain evidence="2 3">Nor1</strain>
    </source>
</reference>
<dbReference type="RefSeq" id="WP_007289434.1">
    <property type="nucleotide sequence ID" value="NZ_AAWL01000009.1"/>
</dbReference>
<dbReference type="SUPFAM" id="SSF56281">
    <property type="entry name" value="Metallo-hydrolase/oxidoreductase"/>
    <property type="match status" value="1"/>
</dbReference>
<dbReference type="CDD" id="cd07725">
    <property type="entry name" value="TTHA1429-like_MBL-fold"/>
    <property type="match status" value="1"/>
</dbReference>
<accession>A1HQX4</accession>
<reference evidence="2 3" key="1">
    <citation type="submission" date="2007-01" db="EMBL/GenBank/DDBJ databases">
        <title>Annotation of the draft genome assembly of Thermosinus carboxydivorans Nor1.</title>
        <authorList>
            <consortium name="US DOE Joint Genome Institute (JGI-ORNL)"/>
            <person name="Larimer F."/>
            <person name="Land M."/>
            <person name="Hauser L."/>
        </authorList>
    </citation>
    <scope>NUCLEOTIDE SEQUENCE [LARGE SCALE GENOMIC DNA]</scope>
    <source>
        <strain evidence="2 3">Nor1</strain>
    </source>
</reference>
<dbReference type="InterPro" id="IPR036866">
    <property type="entry name" value="RibonucZ/Hydroxyglut_hydro"/>
</dbReference>
<name>A1HQX4_9FIRM</name>
<evidence type="ECO:0000313" key="3">
    <source>
        <dbReference type="Proteomes" id="UP000005139"/>
    </source>
</evidence>
<dbReference type="InterPro" id="IPR036388">
    <property type="entry name" value="WH-like_DNA-bd_sf"/>
</dbReference>
<proteinExistence type="predicted"/>
<dbReference type="EMBL" id="AAWL01000009">
    <property type="protein sequence ID" value="EAX47483.1"/>
    <property type="molecule type" value="Genomic_DNA"/>
</dbReference>
<sequence>MEQVLPNLYRVEVPLPNNPLRALNSYLVVGPRRSLLIDTGLNRAECREALLGALTNLGIDLASLDFFITHLHADHSGLIGELAGQEATIYASAADAAVINSMGISTEHWDRMAAYARRSGFPDEILAEAIRKHPGVRFSTRRPVPFIAVREGYRLVIGDYEFTCITTPGHTPGHVCLYEPNRKILFSGDHILDHITPNISLWSDEENVLAVYLTSLEKVRRLRVELVLPGHRRIFSDCRRRIDELAEHHRQRLVEIIGILEDNGALSAYEVAARMRWDLSYSTWEDFPPPQKWFAVGEAIAHLRYLEERGQIRRAGCDPVITFAHSENICPG</sequence>
<protein>
    <submittedName>
        <fullName evidence="2">Beta-lactamase domain protein</fullName>
    </submittedName>
</protein>
<keyword evidence="3" id="KW-1185">Reference proteome</keyword>
<dbReference type="SMART" id="SM00849">
    <property type="entry name" value="Lactamase_B"/>
    <property type="match status" value="1"/>
</dbReference>
<evidence type="ECO:0000259" key="1">
    <source>
        <dbReference type="SMART" id="SM00849"/>
    </source>
</evidence>
<dbReference type="Proteomes" id="UP000005139">
    <property type="component" value="Unassembled WGS sequence"/>
</dbReference>